<dbReference type="Proteomes" id="UP000631114">
    <property type="component" value="Unassembled WGS sequence"/>
</dbReference>
<dbReference type="Pfam" id="PF12776">
    <property type="entry name" value="Myb_DNA-bind_3"/>
    <property type="match status" value="1"/>
</dbReference>
<dbReference type="PANTHER" id="PTHR46929">
    <property type="entry name" value="EXPRESSED PROTEIN"/>
    <property type="match status" value="1"/>
</dbReference>
<reference evidence="2 3" key="1">
    <citation type="submission" date="2020-10" db="EMBL/GenBank/DDBJ databases">
        <title>The Coptis chinensis genome and diversification of protoberbering-type alkaloids.</title>
        <authorList>
            <person name="Wang B."/>
            <person name="Shu S."/>
            <person name="Song C."/>
            <person name="Liu Y."/>
        </authorList>
    </citation>
    <scope>NUCLEOTIDE SEQUENCE [LARGE SCALE GENOMIC DNA]</scope>
    <source>
        <strain evidence="2">HL-2020</strain>
        <tissue evidence="2">Leaf</tissue>
    </source>
</reference>
<organism evidence="2 3">
    <name type="scientific">Coptis chinensis</name>
    <dbReference type="NCBI Taxonomy" id="261450"/>
    <lineage>
        <taxon>Eukaryota</taxon>
        <taxon>Viridiplantae</taxon>
        <taxon>Streptophyta</taxon>
        <taxon>Embryophyta</taxon>
        <taxon>Tracheophyta</taxon>
        <taxon>Spermatophyta</taxon>
        <taxon>Magnoliopsida</taxon>
        <taxon>Ranunculales</taxon>
        <taxon>Ranunculaceae</taxon>
        <taxon>Coptidoideae</taxon>
        <taxon>Coptis</taxon>
    </lineage>
</organism>
<feature type="domain" description="Myb/SANT-like" evidence="1">
    <location>
        <begin position="5"/>
        <end position="76"/>
    </location>
</feature>
<feature type="non-terminal residue" evidence="2">
    <location>
        <position position="141"/>
    </location>
</feature>
<comment type="caution">
    <text evidence="2">The sequence shown here is derived from an EMBL/GenBank/DDBJ whole genome shotgun (WGS) entry which is preliminary data.</text>
</comment>
<accession>A0A835H5R0</accession>
<sequence>SVREKDKRREKAFSKSTFTKAAKAVYDAFNDTCTAENVAGRMKTTKVKYAAIKSLKGKSGWAWDDELMMIKVDKEDVEDFIEDNPYAKGFLNVQIEQYDELSLACGDDQATGSSRKAITDTQSENVFVEEVSETQGMPQEE</sequence>
<evidence type="ECO:0000313" key="3">
    <source>
        <dbReference type="Proteomes" id="UP000631114"/>
    </source>
</evidence>
<name>A0A835H5R0_9MAGN</name>
<dbReference type="AlphaFoldDB" id="A0A835H5R0"/>
<dbReference type="InterPro" id="IPR024752">
    <property type="entry name" value="Myb/SANT-like_dom"/>
</dbReference>
<evidence type="ECO:0000259" key="1">
    <source>
        <dbReference type="Pfam" id="PF12776"/>
    </source>
</evidence>
<proteinExistence type="predicted"/>
<protein>
    <recommendedName>
        <fullName evidence="1">Myb/SANT-like domain-containing protein</fullName>
    </recommendedName>
</protein>
<gene>
    <name evidence="2" type="ORF">IFM89_011936</name>
</gene>
<dbReference type="OrthoDB" id="1301570at2759"/>
<dbReference type="PANTHER" id="PTHR46929:SF23">
    <property type="entry name" value="L10-INTERACTING MYB DOMAIN-CONTAINING PROTEIN-LIKE"/>
    <property type="match status" value="1"/>
</dbReference>
<dbReference type="EMBL" id="JADFTS010000008">
    <property type="protein sequence ID" value="KAF9592098.1"/>
    <property type="molecule type" value="Genomic_DNA"/>
</dbReference>
<keyword evidence="3" id="KW-1185">Reference proteome</keyword>
<evidence type="ECO:0000313" key="2">
    <source>
        <dbReference type="EMBL" id="KAF9592098.1"/>
    </source>
</evidence>